<dbReference type="Proteomes" id="UP000494329">
    <property type="component" value="Unassembled WGS sequence"/>
</dbReference>
<dbReference type="AlphaFoldDB" id="A0A6J5EQA2"/>
<protein>
    <submittedName>
        <fullName evidence="1">Uncharacterized protein</fullName>
    </submittedName>
</protein>
<evidence type="ECO:0000313" key="2">
    <source>
        <dbReference type="Proteomes" id="UP000494329"/>
    </source>
</evidence>
<accession>A0A6J5EQA2</accession>
<gene>
    <name evidence="1" type="ORF">LMG29739_05114</name>
</gene>
<reference evidence="1 2" key="1">
    <citation type="submission" date="2020-04" db="EMBL/GenBank/DDBJ databases">
        <authorList>
            <person name="De Canck E."/>
        </authorList>
    </citation>
    <scope>NUCLEOTIDE SEQUENCE [LARGE SCALE GENOMIC DNA]</scope>
    <source>
        <strain evidence="1 2">LMG 29739</strain>
    </source>
</reference>
<name>A0A6J5EQA2_9BURK</name>
<proteinExistence type="predicted"/>
<sequence>MRRAIDRRDQVTIVHTIKILLQTTIPTAGNDWSIDRFSQLTELLRTHRNDDGQLIFEVVARDRDPHGEPDSVLSRLDESGFDQLWLFAVDEGNGLTPEDCAGITRFRQAGRGLLVTRDHMDLGSSLCTLGGVGKAHHFHTRNLDPDESRRVVDDPYTTYISWPNFHSGANGDFQDVTIVGPTHPVLTNPDSPTGTIRFLPAHPHEGAVGAPADEPARVIARGKSKVTGTSFNLAVAFEPSTQGGPGIAQSTFHHFADYNWDTRHGCPSFVTEPPGNGMQTEPHALPDIHRYSVNVALWLAGAL</sequence>
<evidence type="ECO:0000313" key="1">
    <source>
        <dbReference type="EMBL" id="CAB3767611.1"/>
    </source>
</evidence>
<dbReference type="EMBL" id="CADIKF010000052">
    <property type="protein sequence ID" value="CAB3767611.1"/>
    <property type="molecule type" value="Genomic_DNA"/>
</dbReference>
<organism evidence="1 2">
    <name type="scientific">Paraburkholderia solisilvae</name>
    <dbReference type="NCBI Taxonomy" id="624376"/>
    <lineage>
        <taxon>Bacteria</taxon>
        <taxon>Pseudomonadati</taxon>
        <taxon>Pseudomonadota</taxon>
        <taxon>Betaproteobacteria</taxon>
        <taxon>Burkholderiales</taxon>
        <taxon>Burkholderiaceae</taxon>
        <taxon>Paraburkholderia</taxon>
    </lineage>
</organism>
<keyword evidence="2" id="KW-1185">Reference proteome</keyword>